<dbReference type="PANTHER" id="PTHR43546">
    <property type="entry name" value="UPF0173 METAL-DEPENDENT HYDROLASE MJ1163-RELATED"/>
    <property type="match status" value="1"/>
</dbReference>
<evidence type="ECO:0000313" key="2">
    <source>
        <dbReference type="EMBL" id="OJI99261.1"/>
    </source>
</evidence>
<organism evidence="2 3">
    <name type="scientific">Aspergillus versicolor CBS 583.65</name>
    <dbReference type="NCBI Taxonomy" id="1036611"/>
    <lineage>
        <taxon>Eukaryota</taxon>
        <taxon>Fungi</taxon>
        <taxon>Dikarya</taxon>
        <taxon>Ascomycota</taxon>
        <taxon>Pezizomycotina</taxon>
        <taxon>Eurotiomycetes</taxon>
        <taxon>Eurotiomycetidae</taxon>
        <taxon>Eurotiales</taxon>
        <taxon>Aspergillaceae</taxon>
        <taxon>Aspergillus</taxon>
        <taxon>Aspergillus subgen. Nidulantes</taxon>
    </lineage>
</organism>
<dbReference type="GeneID" id="63732454"/>
<reference evidence="3" key="1">
    <citation type="journal article" date="2017" name="Genome Biol.">
        <title>Comparative genomics reveals high biological diversity and specific adaptations in the industrially and medically important fungal genus Aspergillus.</title>
        <authorList>
            <person name="de Vries R.P."/>
            <person name="Riley R."/>
            <person name="Wiebenga A."/>
            <person name="Aguilar-Osorio G."/>
            <person name="Amillis S."/>
            <person name="Uchima C.A."/>
            <person name="Anderluh G."/>
            <person name="Asadollahi M."/>
            <person name="Askin M."/>
            <person name="Barry K."/>
            <person name="Battaglia E."/>
            <person name="Bayram O."/>
            <person name="Benocci T."/>
            <person name="Braus-Stromeyer S.A."/>
            <person name="Caldana C."/>
            <person name="Canovas D."/>
            <person name="Cerqueira G.C."/>
            <person name="Chen F."/>
            <person name="Chen W."/>
            <person name="Choi C."/>
            <person name="Clum A."/>
            <person name="Dos Santos R.A."/>
            <person name="Damasio A.R."/>
            <person name="Diallinas G."/>
            <person name="Emri T."/>
            <person name="Fekete E."/>
            <person name="Flipphi M."/>
            <person name="Freyberg S."/>
            <person name="Gallo A."/>
            <person name="Gournas C."/>
            <person name="Habgood R."/>
            <person name="Hainaut M."/>
            <person name="Harispe M.L."/>
            <person name="Henrissat B."/>
            <person name="Hilden K.S."/>
            <person name="Hope R."/>
            <person name="Hossain A."/>
            <person name="Karabika E."/>
            <person name="Karaffa L."/>
            <person name="Karanyi Z."/>
            <person name="Krasevec N."/>
            <person name="Kuo A."/>
            <person name="Kusch H."/>
            <person name="LaButti K."/>
            <person name="Lagendijk E.L."/>
            <person name="Lapidus A."/>
            <person name="Levasseur A."/>
            <person name="Lindquist E."/>
            <person name="Lipzen A."/>
            <person name="Logrieco A.F."/>
            <person name="MacCabe A."/>
            <person name="Maekelae M.R."/>
            <person name="Malavazi I."/>
            <person name="Melin P."/>
            <person name="Meyer V."/>
            <person name="Mielnichuk N."/>
            <person name="Miskei M."/>
            <person name="Molnar A.P."/>
            <person name="Mule G."/>
            <person name="Ngan C.Y."/>
            <person name="Orejas M."/>
            <person name="Orosz E."/>
            <person name="Ouedraogo J.P."/>
            <person name="Overkamp K.M."/>
            <person name="Park H.-S."/>
            <person name="Perrone G."/>
            <person name="Piumi F."/>
            <person name="Punt P.J."/>
            <person name="Ram A.F."/>
            <person name="Ramon A."/>
            <person name="Rauscher S."/>
            <person name="Record E."/>
            <person name="Riano-Pachon D.M."/>
            <person name="Robert V."/>
            <person name="Roehrig J."/>
            <person name="Ruller R."/>
            <person name="Salamov A."/>
            <person name="Salih N.S."/>
            <person name="Samson R.A."/>
            <person name="Sandor E."/>
            <person name="Sanguinetti M."/>
            <person name="Schuetze T."/>
            <person name="Sepcic K."/>
            <person name="Shelest E."/>
            <person name="Sherlock G."/>
            <person name="Sophianopoulou V."/>
            <person name="Squina F.M."/>
            <person name="Sun H."/>
            <person name="Susca A."/>
            <person name="Todd R.B."/>
            <person name="Tsang A."/>
            <person name="Unkles S.E."/>
            <person name="van de Wiele N."/>
            <person name="van Rossen-Uffink D."/>
            <person name="Oliveira J.V."/>
            <person name="Vesth T.C."/>
            <person name="Visser J."/>
            <person name="Yu J.-H."/>
            <person name="Zhou M."/>
            <person name="Andersen M.R."/>
            <person name="Archer D.B."/>
            <person name="Baker S.E."/>
            <person name="Benoit I."/>
            <person name="Brakhage A.A."/>
            <person name="Braus G.H."/>
            <person name="Fischer R."/>
            <person name="Frisvad J.C."/>
            <person name="Goldman G.H."/>
            <person name="Houbraken J."/>
            <person name="Oakley B."/>
            <person name="Pocsi I."/>
            <person name="Scazzocchio C."/>
            <person name="Seiboth B."/>
            <person name="vanKuyk P.A."/>
            <person name="Wortman J."/>
            <person name="Dyer P.S."/>
            <person name="Grigoriev I.V."/>
        </authorList>
    </citation>
    <scope>NUCLEOTIDE SEQUENCE [LARGE SCALE GENOMIC DNA]</scope>
    <source>
        <strain evidence="3">CBS 583.65</strain>
    </source>
</reference>
<dbReference type="EMBL" id="KV878126">
    <property type="protein sequence ID" value="OJI99261.1"/>
    <property type="molecule type" value="Genomic_DNA"/>
</dbReference>
<dbReference type="InterPro" id="IPR001279">
    <property type="entry name" value="Metallo-B-lactamas"/>
</dbReference>
<protein>
    <recommendedName>
        <fullName evidence="1">Metallo-beta-lactamase domain-containing protein</fullName>
    </recommendedName>
</protein>
<dbReference type="SUPFAM" id="SSF56281">
    <property type="entry name" value="Metallo-hydrolase/oxidoreductase"/>
    <property type="match status" value="1"/>
</dbReference>
<dbReference type="VEuPathDB" id="FungiDB:ASPVEDRAFT_80880"/>
<proteinExistence type="predicted"/>
<name>A0A1L9PCN4_ASPVE</name>
<accession>A0A1L9PCN4</accession>
<gene>
    <name evidence="2" type="ORF">ASPVEDRAFT_80880</name>
</gene>
<dbReference type="Gene3D" id="3.60.15.10">
    <property type="entry name" value="Ribonuclease Z/Hydroxyacylglutathione hydrolase-like"/>
    <property type="match status" value="1"/>
</dbReference>
<evidence type="ECO:0000313" key="3">
    <source>
        <dbReference type="Proteomes" id="UP000184073"/>
    </source>
</evidence>
<evidence type="ECO:0000259" key="1">
    <source>
        <dbReference type="Pfam" id="PF12706"/>
    </source>
</evidence>
<dbReference type="Proteomes" id="UP000184073">
    <property type="component" value="Unassembled WGS sequence"/>
</dbReference>
<dbReference type="OrthoDB" id="4311043at2759"/>
<dbReference type="InterPro" id="IPR050114">
    <property type="entry name" value="UPF0173_UPF0282_UlaG_hydrolase"/>
</dbReference>
<keyword evidence="3" id="KW-1185">Reference proteome</keyword>
<dbReference type="STRING" id="1036611.A0A1L9PCN4"/>
<dbReference type="RefSeq" id="XP_040665024.1">
    <property type="nucleotide sequence ID" value="XM_040816943.1"/>
</dbReference>
<dbReference type="InterPro" id="IPR036866">
    <property type="entry name" value="RibonucZ/Hydroxyglut_hydro"/>
</dbReference>
<dbReference type="Pfam" id="PF12706">
    <property type="entry name" value="Lactamase_B_2"/>
    <property type="match status" value="1"/>
</dbReference>
<dbReference type="PANTHER" id="PTHR43546:SF3">
    <property type="entry name" value="UPF0173 METAL-DEPENDENT HYDROLASE MJ1163"/>
    <property type="match status" value="1"/>
</dbReference>
<sequence>MPPARVGALTAKMEKQETLEYFGATTFRLQVAGLTIFHDAWLSRPSLLPQFVDINEVTEADYILISHAHFDHLPGADIIAKATGATIIANCEAINRLREAGVPDTQLLPVSGGERIPLFTKEVRMAAAAAAGGITSITLRQGDPPTAPREPHHRLAVTEAHIWPSLHCLMPPGGHDALPDVLDSGSVYEGDTTPFDGTVDITRGMKYGLFKLRELVPAAALADEKMRCFIEWIEDRGPGRNVMSACDGGQLMFHVLKRGIEHDGDGGILFNAHLGAYEGIAKMIRPQPDLVVQGIAGRANLNGRPFDGSAAEFAAELMSWFGEPERVIWCLHDECLIKPYRVDTTAASRAVESTTRTRVVDLAPGKPYALSQS</sequence>
<dbReference type="AlphaFoldDB" id="A0A1L9PCN4"/>
<feature type="domain" description="Metallo-beta-lactamase" evidence="1">
    <location>
        <begin position="39"/>
        <end position="151"/>
    </location>
</feature>